<reference evidence="2 3" key="1">
    <citation type="submission" date="2023-11" db="EMBL/GenBank/DDBJ databases">
        <title>Lentzea sokolovensis, sp. nov., Lentzea kristufkii, sp. nov., and Lentzea miocenensis, sp. nov., rare actinobacteria from Sokolov Coal Basin, Miocene lacustrine sediment, Czech Republic.</title>
        <authorList>
            <person name="Lara A."/>
            <person name="Kotroba L."/>
            <person name="Nouioui I."/>
            <person name="Neumann-Schaal M."/>
            <person name="Mast Y."/>
            <person name="Chronakova A."/>
        </authorList>
    </citation>
    <scope>NUCLEOTIDE SEQUENCE [LARGE SCALE GENOMIC DNA]</scope>
    <source>
        <strain evidence="2 3">BCCO 10_0856</strain>
    </source>
</reference>
<dbReference type="Pfam" id="PF19289">
    <property type="entry name" value="PmbA_TldD_3rd"/>
    <property type="match status" value="1"/>
</dbReference>
<dbReference type="SUPFAM" id="SSF111283">
    <property type="entry name" value="Putative modulator of DNA gyrase, PmbA/TldD"/>
    <property type="match status" value="1"/>
</dbReference>
<reference evidence="2 3" key="2">
    <citation type="submission" date="2023-11" db="EMBL/GenBank/DDBJ databases">
        <authorList>
            <person name="Lara A.C."/>
            <person name="Chronakova A."/>
        </authorList>
    </citation>
    <scope>NUCLEOTIDE SEQUENCE [LARGE SCALE GENOMIC DNA]</scope>
    <source>
        <strain evidence="2 3">BCCO 10_0856</strain>
    </source>
</reference>
<evidence type="ECO:0000313" key="2">
    <source>
        <dbReference type="EMBL" id="MDX8034155.1"/>
    </source>
</evidence>
<dbReference type="RefSeq" id="WP_319969180.1">
    <property type="nucleotide sequence ID" value="NZ_JAXAVW010000025.1"/>
</dbReference>
<dbReference type="InterPro" id="IPR045569">
    <property type="entry name" value="Metalloprtase-TldD/E_C"/>
</dbReference>
<proteinExistence type="predicted"/>
<evidence type="ECO:0000259" key="1">
    <source>
        <dbReference type="Pfam" id="PF19289"/>
    </source>
</evidence>
<dbReference type="PANTHER" id="PTHR43666:SF1">
    <property type="entry name" value="CONSERVED PROTEIN"/>
    <property type="match status" value="1"/>
</dbReference>
<accession>A0ABU4T7L6</accession>
<sequence>MKAPQEIAETALAAPGTGERIVIVDDVSSVHLRWADNSLTSNGEVRSRTLTVIALDAGTGIVSQEGALDDEVIRDVVTRACAAARRVPPAPDAHPLPRSAVVSPHWFDEPPCTSITTLDPLVDELSEAFGRARATRTRLFGYAGHELRTTWLATSTGLRLRHTQPTGVLDLTGRDHEQTRSSWTGLDVTDFSAPGLLRCCELLETRLDWSQRRTELPPDRYDVILSPSCVADLMTHLHLSSAARDALHGVSVFSKPGQNTRVGERLADVPLTLYSDPAEPGLTCAPFTIARGGSAASVYDNGMSLRRSDWITDGVLTALVHSRHSARETGAELTPETGNLVLSGHATGTLEDLVSDTRRGLLLTSLWYLRDVDPRRLLLTGLTRDGVHVIDRGEISGACNDFRFNESPVELLGRVDAMSHTERTLPREWGDQEFRTAMPALRVRDFAMSSVSRSV</sequence>
<dbReference type="EMBL" id="JAXAVW010000025">
    <property type="protein sequence ID" value="MDX8034155.1"/>
    <property type="molecule type" value="Genomic_DNA"/>
</dbReference>
<protein>
    <submittedName>
        <fullName evidence="2">Metallopeptidase TldD-related protein</fullName>
    </submittedName>
</protein>
<dbReference type="InterPro" id="IPR036059">
    <property type="entry name" value="TldD/PmbA_sf"/>
</dbReference>
<feature type="domain" description="Metalloprotease TldD/E C-terminal" evidence="1">
    <location>
        <begin position="219"/>
        <end position="449"/>
    </location>
</feature>
<evidence type="ECO:0000313" key="3">
    <source>
        <dbReference type="Proteomes" id="UP001285521"/>
    </source>
</evidence>
<dbReference type="PANTHER" id="PTHR43666">
    <property type="entry name" value="TLDD PROTEIN"/>
    <property type="match status" value="1"/>
</dbReference>
<dbReference type="Proteomes" id="UP001285521">
    <property type="component" value="Unassembled WGS sequence"/>
</dbReference>
<name>A0ABU4T7L6_9PSEU</name>
<organism evidence="2 3">
    <name type="scientific">Lentzea miocenica</name>
    <dbReference type="NCBI Taxonomy" id="3095431"/>
    <lineage>
        <taxon>Bacteria</taxon>
        <taxon>Bacillati</taxon>
        <taxon>Actinomycetota</taxon>
        <taxon>Actinomycetes</taxon>
        <taxon>Pseudonocardiales</taxon>
        <taxon>Pseudonocardiaceae</taxon>
        <taxon>Lentzea</taxon>
    </lineage>
</organism>
<gene>
    <name evidence="2" type="ORF">SK803_28385</name>
</gene>
<dbReference type="InterPro" id="IPR035068">
    <property type="entry name" value="TldD/PmbA_N"/>
</dbReference>
<comment type="caution">
    <text evidence="2">The sequence shown here is derived from an EMBL/GenBank/DDBJ whole genome shotgun (WGS) entry which is preliminary data.</text>
</comment>
<dbReference type="Gene3D" id="3.30.2290.10">
    <property type="entry name" value="PmbA/TldD superfamily"/>
    <property type="match status" value="1"/>
</dbReference>
<keyword evidence="3" id="KW-1185">Reference proteome</keyword>